<keyword evidence="2" id="KW-1185">Reference proteome</keyword>
<protein>
    <submittedName>
        <fullName evidence="1">Uncharacterized protein</fullName>
    </submittedName>
</protein>
<name>A0A3P7L8L8_STRVU</name>
<dbReference type="EMBL" id="UYYB01103793">
    <property type="protein sequence ID" value="VDM79045.1"/>
    <property type="molecule type" value="Genomic_DNA"/>
</dbReference>
<dbReference type="AlphaFoldDB" id="A0A3P7L8L8"/>
<proteinExistence type="predicted"/>
<evidence type="ECO:0000313" key="1">
    <source>
        <dbReference type="EMBL" id="VDM79045.1"/>
    </source>
</evidence>
<gene>
    <name evidence="1" type="ORF">SVUK_LOCUS14043</name>
</gene>
<evidence type="ECO:0000313" key="2">
    <source>
        <dbReference type="Proteomes" id="UP000270094"/>
    </source>
</evidence>
<dbReference type="Proteomes" id="UP000270094">
    <property type="component" value="Unassembled WGS sequence"/>
</dbReference>
<accession>A0A3P7L8L8</accession>
<sequence length="33" mass="3956">MADLLARLLLIRWFPWAVKILSVLRTLYALRDQ</sequence>
<reference evidence="1 2" key="1">
    <citation type="submission" date="2018-11" db="EMBL/GenBank/DDBJ databases">
        <authorList>
            <consortium name="Pathogen Informatics"/>
        </authorList>
    </citation>
    <scope>NUCLEOTIDE SEQUENCE [LARGE SCALE GENOMIC DNA]</scope>
</reference>
<organism evidence="1 2">
    <name type="scientific">Strongylus vulgaris</name>
    <name type="common">Blood worm</name>
    <dbReference type="NCBI Taxonomy" id="40348"/>
    <lineage>
        <taxon>Eukaryota</taxon>
        <taxon>Metazoa</taxon>
        <taxon>Ecdysozoa</taxon>
        <taxon>Nematoda</taxon>
        <taxon>Chromadorea</taxon>
        <taxon>Rhabditida</taxon>
        <taxon>Rhabditina</taxon>
        <taxon>Rhabditomorpha</taxon>
        <taxon>Strongyloidea</taxon>
        <taxon>Strongylidae</taxon>
        <taxon>Strongylus</taxon>
    </lineage>
</organism>